<evidence type="ECO:0000259" key="11">
    <source>
        <dbReference type="Pfam" id="PF14840"/>
    </source>
</evidence>
<dbReference type="SUPFAM" id="SSF52540">
    <property type="entry name" value="P-loop containing nucleoside triphosphate hydrolases"/>
    <property type="match status" value="1"/>
</dbReference>
<evidence type="ECO:0000313" key="12">
    <source>
        <dbReference type="EMBL" id="KAA0694794.1"/>
    </source>
</evidence>
<dbReference type="InterPro" id="IPR005790">
    <property type="entry name" value="DNA_polIII_delta"/>
</dbReference>
<dbReference type="Gene3D" id="1.10.8.60">
    <property type="match status" value="1"/>
</dbReference>
<evidence type="ECO:0000256" key="3">
    <source>
        <dbReference type="ARBA" id="ARBA00022679"/>
    </source>
</evidence>
<protein>
    <recommendedName>
        <fullName evidence="2 9">DNA polymerase III subunit delta</fullName>
        <ecNumber evidence="1 9">2.7.7.7</ecNumber>
    </recommendedName>
</protein>
<keyword evidence="5" id="KW-0235">DNA replication</keyword>
<comment type="similarity">
    <text evidence="7">Belongs to the DNA polymerase HolA subunit family.</text>
</comment>
<dbReference type="GO" id="GO:0006261">
    <property type="term" value="P:DNA-templated DNA replication"/>
    <property type="evidence" value="ECO:0007669"/>
    <property type="project" value="TreeGrafter"/>
</dbReference>
<dbReference type="SUPFAM" id="SSF48019">
    <property type="entry name" value="post-AAA+ oligomerization domain-like"/>
    <property type="match status" value="1"/>
</dbReference>
<feature type="domain" description="DNA polymerase III subunit delta C-terminal" evidence="11">
    <location>
        <begin position="216"/>
        <end position="329"/>
    </location>
</feature>
<dbReference type="PANTHER" id="PTHR34388">
    <property type="entry name" value="DNA POLYMERASE III SUBUNIT DELTA"/>
    <property type="match status" value="1"/>
</dbReference>
<dbReference type="Gene3D" id="1.20.272.10">
    <property type="match status" value="1"/>
</dbReference>
<keyword evidence="6" id="KW-0239">DNA-directed DNA polymerase</keyword>
<dbReference type="Gene3D" id="3.40.50.300">
    <property type="entry name" value="P-loop containing nucleotide triphosphate hydrolases"/>
    <property type="match status" value="1"/>
</dbReference>
<accession>A0A7V7GU98</accession>
<comment type="catalytic activity">
    <reaction evidence="8">
        <text>DNA(n) + a 2'-deoxyribonucleoside 5'-triphosphate = DNA(n+1) + diphosphate</text>
        <dbReference type="Rhea" id="RHEA:22508"/>
        <dbReference type="Rhea" id="RHEA-COMP:17339"/>
        <dbReference type="Rhea" id="RHEA-COMP:17340"/>
        <dbReference type="ChEBI" id="CHEBI:33019"/>
        <dbReference type="ChEBI" id="CHEBI:61560"/>
        <dbReference type="ChEBI" id="CHEBI:173112"/>
        <dbReference type="EC" id="2.7.7.7"/>
    </reaction>
</comment>
<proteinExistence type="inferred from homology"/>
<dbReference type="PANTHER" id="PTHR34388:SF1">
    <property type="entry name" value="DNA POLYMERASE III SUBUNIT DELTA"/>
    <property type="match status" value="1"/>
</dbReference>
<keyword evidence="4" id="KW-0548">Nucleotidyltransferase</keyword>
<dbReference type="Pfam" id="PF14840">
    <property type="entry name" value="DNA_pol3_delt_C"/>
    <property type="match status" value="1"/>
</dbReference>
<feature type="domain" description="DNA polymerase III delta N-terminal" evidence="10">
    <location>
        <begin position="20"/>
        <end position="133"/>
    </location>
</feature>
<dbReference type="InterPro" id="IPR008921">
    <property type="entry name" value="DNA_pol3_clamp-load_cplx_C"/>
</dbReference>
<dbReference type="InterPro" id="IPR027417">
    <property type="entry name" value="P-loop_NTPase"/>
</dbReference>
<dbReference type="EC" id="2.7.7.7" evidence="1 9"/>
<comment type="caution">
    <text evidence="12">The sequence shown here is derived from an EMBL/GenBank/DDBJ whole genome shotgun (WGS) entry which is preliminary data.</text>
</comment>
<reference evidence="12 13" key="1">
    <citation type="submission" date="2018-07" db="EMBL/GenBank/DDBJ databases">
        <title>Pseudomonas laoshanensis sp. nov., isolated from soil.</title>
        <authorList>
            <person name="Sun J."/>
            <person name="Yu L."/>
            <person name="Wang M."/>
            <person name="Zhang C."/>
        </authorList>
    </citation>
    <scope>NUCLEOTIDE SEQUENCE [LARGE SCALE GENOMIC DNA]</scope>
    <source>
        <strain evidence="12 13">Y22</strain>
    </source>
</reference>
<dbReference type="Pfam" id="PF06144">
    <property type="entry name" value="DNA_pol3_delta"/>
    <property type="match status" value="1"/>
</dbReference>
<dbReference type="OrthoDB" id="9770982at2"/>
<dbReference type="GO" id="GO:0003887">
    <property type="term" value="F:DNA-directed DNA polymerase activity"/>
    <property type="evidence" value="ECO:0007669"/>
    <property type="project" value="UniProtKB-UniRule"/>
</dbReference>
<dbReference type="RefSeq" id="WP_149332183.1">
    <property type="nucleotide sequence ID" value="NZ_QOVF01000002.1"/>
</dbReference>
<organism evidence="12 13">
    <name type="scientific">Halopseudomonas laoshanensis</name>
    <dbReference type="NCBI Taxonomy" id="2268758"/>
    <lineage>
        <taxon>Bacteria</taxon>
        <taxon>Pseudomonadati</taxon>
        <taxon>Pseudomonadota</taxon>
        <taxon>Gammaproteobacteria</taxon>
        <taxon>Pseudomonadales</taxon>
        <taxon>Pseudomonadaceae</taxon>
        <taxon>Halopseudomonas</taxon>
    </lineage>
</organism>
<dbReference type="GO" id="GO:0009360">
    <property type="term" value="C:DNA polymerase III complex"/>
    <property type="evidence" value="ECO:0007669"/>
    <property type="project" value="UniProtKB-UniRule"/>
</dbReference>
<dbReference type="AlphaFoldDB" id="A0A7V7GU98"/>
<evidence type="ECO:0000256" key="8">
    <source>
        <dbReference type="ARBA" id="ARBA00049244"/>
    </source>
</evidence>
<name>A0A7V7GU98_9GAMM</name>
<evidence type="ECO:0000313" key="13">
    <source>
        <dbReference type="Proteomes" id="UP000463138"/>
    </source>
</evidence>
<dbReference type="CDD" id="cd18138">
    <property type="entry name" value="HLD_clamp_pol_III_delta"/>
    <property type="match status" value="1"/>
</dbReference>
<evidence type="ECO:0000256" key="7">
    <source>
        <dbReference type="ARBA" id="ARBA00034754"/>
    </source>
</evidence>
<evidence type="ECO:0000256" key="2">
    <source>
        <dbReference type="ARBA" id="ARBA00017703"/>
    </source>
</evidence>
<keyword evidence="3" id="KW-0808">Transferase</keyword>
<gene>
    <name evidence="12" type="ORF">DT594_07885</name>
</gene>
<keyword evidence="13" id="KW-1185">Reference proteome</keyword>
<evidence type="ECO:0000259" key="10">
    <source>
        <dbReference type="Pfam" id="PF06144"/>
    </source>
</evidence>
<dbReference type="NCBIfam" id="TIGR01128">
    <property type="entry name" value="holA"/>
    <property type="match status" value="1"/>
</dbReference>
<dbReference type="EMBL" id="QOVF01000002">
    <property type="protein sequence ID" value="KAA0694794.1"/>
    <property type="molecule type" value="Genomic_DNA"/>
</dbReference>
<dbReference type="GO" id="GO:0003677">
    <property type="term" value="F:DNA binding"/>
    <property type="evidence" value="ECO:0007669"/>
    <property type="project" value="InterPro"/>
</dbReference>
<evidence type="ECO:0000256" key="1">
    <source>
        <dbReference type="ARBA" id="ARBA00012417"/>
    </source>
</evidence>
<evidence type="ECO:0000256" key="5">
    <source>
        <dbReference type="ARBA" id="ARBA00022705"/>
    </source>
</evidence>
<dbReference type="Proteomes" id="UP000463138">
    <property type="component" value="Unassembled WGS sequence"/>
</dbReference>
<sequence>MKLNTAQLSRQLQDGLAPVYVVSGDDPLLTGEVADQIRAACRQAGSEERQVYHVERSFDWSQVYEASHSLSLFAQKRLIELRIPGGKPGDEGGKALMVWLDAPPEDTTLLISLPKLDASAQRSKWAKALTDHAQSRFIQIWPIDAQQLPGWMRDRLASAGLHASPDALELLSTRVEGNLLAAAQEIEKLKLYCRNGQLDLQTVQQVVADSARFDVFNLVDAMLKGQPEQALRMLDGLKGEGVEAPVVLWALAREIRALANMAQDIRRNIPLDRVFASQRPPVWDKRKPVLTQALQRHPVAAWEQWLREAQIVDEQIKGQHPGSAWDGLRAMVARVAGLQF</sequence>
<evidence type="ECO:0000256" key="4">
    <source>
        <dbReference type="ARBA" id="ARBA00022695"/>
    </source>
</evidence>
<dbReference type="InterPro" id="IPR032780">
    <property type="entry name" value="DNA_pol3_delt_C"/>
</dbReference>
<evidence type="ECO:0000256" key="9">
    <source>
        <dbReference type="NCBIfam" id="TIGR01128"/>
    </source>
</evidence>
<dbReference type="InterPro" id="IPR010372">
    <property type="entry name" value="DNA_pol3_delta_N"/>
</dbReference>
<evidence type="ECO:0000256" key="6">
    <source>
        <dbReference type="ARBA" id="ARBA00022932"/>
    </source>
</evidence>